<dbReference type="RefSeq" id="WP_189510603.1">
    <property type="nucleotide sequence ID" value="NZ_BMXG01000001.1"/>
</dbReference>
<organism evidence="3 4">
    <name type="scientific">Cerasicoccus arenae</name>
    <dbReference type="NCBI Taxonomy" id="424488"/>
    <lineage>
        <taxon>Bacteria</taxon>
        <taxon>Pseudomonadati</taxon>
        <taxon>Verrucomicrobiota</taxon>
        <taxon>Opitutia</taxon>
        <taxon>Puniceicoccales</taxon>
        <taxon>Cerasicoccaceae</taxon>
        <taxon>Cerasicoccus</taxon>
    </lineage>
</organism>
<evidence type="ECO:0000259" key="2">
    <source>
        <dbReference type="Pfam" id="PF04773"/>
    </source>
</evidence>
<dbReference type="Pfam" id="PF04773">
    <property type="entry name" value="FecR"/>
    <property type="match status" value="1"/>
</dbReference>
<reference evidence="3" key="2">
    <citation type="submission" date="2020-09" db="EMBL/GenBank/DDBJ databases">
        <authorList>
            <person name="Sun Q."/>
            <person name="Kim S."/>
        </authorList>
    </citation>
    <scope>NUCLEOTIDE SEQUENCE</scope>
    <source>
        <strain evidence="3">KCTC 12870</strain>
    </source>
</reference>
<dbReference type="Gene3D" id="2.60.120.1440">
    <property type="match status" value="1"/>
</dbReference>
<dbReference type="InterPro" id="IPR006860">
    <property type="entry name" value="FecR"/>
</dbReference>
<keyword evidence="1" id="KW-0732">Signal</keyword>
<feature type="domain" description="FecR protein" evidence="2">
    <location>
        <begin position="62"/>
        <end position="178"/>
    </location>
</feature>
<dbReference type="EMBL" id="BMXG01000001">
    <property type="protein sequence ID" value="GHB89970.1"/>
    <property type="molecule type" value="Genomic_DNA"/>
</dbReference>
<proteinExistence type="predicted"/>
<evidence type="ECO:0000313" key="4">
    <source>
        <dbReference type="Proteomes" id="UP000642829"/>
    </source>
</evidence>
<dbReference type="Proteomes" id="UP000642829">
    <property type="component" value="Unassembled WGS sequence"/>
</dbReference>
<evidence type="ECO:0000313" key="3">
    <source>
        <dbReference type="EMBL" id="GHB89970.1"/>
    </source>
</evidence>
<sequence>MKFLKVITLAAFALCLVNAAQAQEKVGVIKAFLVKGDVTLINKSTGASEPLMRGREFNEGYTIATGDDSTTLLLFSNGASINVTPNSKFDITDFEQAAYDPALGSFLRLEKDPSMSQTSTFMEYGEVIGEVRKLALDKGSTFTINTPVASAGIRGTVWVVSYNATTGRFSTTNVQGDVTVVLPNGDQIPVPAEQSYVIINFEGSMEDASPEVLAAANAFVAQVGAAGISATVVNHASIVSGPNPSIITDNAGKVPSNSDPISN</sequence>
<comment type="caution">
    <text evidence="3">The sequence shown here is derived from an EMBL/GenBank/DDBJ whole genome shotgun (WGS) entry which is preliminary data.</text>
</comment>
<accession>A0A8J3GBV3</accession>
<dbReference type="PANTHER" id="PTHR38731">
    <property type="entry name" value="LIPL45-RELATED LIPOPROTEIN-RELATED"/>
    <property type="match status" value="1"/>
</dbReference>
<reference evidence="3" key="1">
    <citation type="journal article" date="2014" name="Int. J. Syst. Evol. Microbiol.">
        <title>Complete genome sequence of Corynebacterium casei LMG S-19264T (=DSM 44701T), isolated from a smear-ripened cheese.</title>
        <authorList>
            <consortium name="US DOE Joint Genome Institute (JGI-PGF)"/>
            <person name="Walter F."/>
            <person name="Albersmeier A."/>
            <person name="Kalinowski J."/>
            <person name="Ruckert C."/>
        </authorList>
    </citation>
    <scope>NUCLEOTIDE SEQUENCE</scope>
    <source>
        <strain evidence="3">KCTC 12870</strain>
    </source>
</reference>
<gene>
    <name evidence="3" type="ORF">GCM10007047_00680</name>
</gene>
<name>A0A8J3GBV3_9BACT</name>
<keyword evidence="4" id="KW-1185">Reference proteome</keyword>
<dbReference type="AlphaFoldDB" id="A0A8J3GBV3"/>
<evidence type="ECO:0000256" key="1">
    <source>
        <dbReference type="SAM" id="SignalP"/>
    </source>
</evidence>
<feature type="chain" id="PRO_5035278339" description="FecR protein domain-containing protein" evidence="1">
    <location>
        <begin position="23"/>
        <end position="263"/>
    </location>
</feature>
<protein>
    <recommendedName>
        <fullName evidence="2">FecR protein domain-containing protein</fullName>
    </recommendedName>
</protein>
<feature type="signal peptide" evidence="1">
    <location>
        <begin position="1"/>
        <end position="22"/>
    </location>
</feature>